<reference evidence="6 7" key="1">
    <citation type="journal article" date="2014" name="Int. J. Syst. Evol. Microbiol.">
        <title>Complete genome sequence of Corynebacterium casei LMG S-19264T (=DSM 44701T), isolated from a smear-ripened cheese.</title>
        <authorList>
            <consortium name="US DOE Joint Genome Institute (JGI-PGF)"/>
            <person name="Walter F."/>
            <person name="Albersmeier A."/>
            <person name="Kalinowski J."/>
            <person name="Ruckert C."/>
        </authorList>
    </citation>
    <scope>NUCLEOTIDE SEQUENCE [LARGE SCALE GENOMIC DNA]</scope>
    <source>
        <strain evidence="6 7">KCTC 19473</strain>
    </source>
</reference>
<evidence type="ECO:0000256" key="3">
    <source>
        <dbReference type="ARBA" id="ARBA00020586"/>
    </source>
</evidence>
<dbReference type="InterPro" id="IPR019432">
    <property type="entry name" value="Acyltransferase_MbtK/IucB-like"/>
</dbReference>
<dbReference type="AlphaFoldDB" id="A0A918XIL9"/>
<evidence type="ECO:0000256" key="2">
    <source>
        <dbReference type="ARBA" id="ARBA00005102"/>
    </source>
</evidence>
<gene>
    <name evidence="6" type="ORF">GCM10007147_39030</name>
</gene>
<protein>
    <recommendedName>
        <fullName evidence="3">Lysine N-acyltransferase MbtK</fullName>
    </recommendedName>
    <alternativeName>
        <fullName evidence="4">Mycobactin synthase protein K</fullName>
    </alternativeName>
</protein>
<evidence type="ECO:0000313" key="6">
    <source>
        <dbReference type="EMBL" id="GHD33863.1"/>
    </source>
</evidence>
<comment type="pathway">
    <text evidence="2">Siderophore biosynthesis; mycobactin biosynthesis.</text>
</comment>
<name>A0A918XIL9_9ACTN</name>
<comment type="function">
    <text evidence="1">Acyltransferase required for the direct transfer of medium- to long-chain fatty acyl moieties from a carrier protein (MbtL) on to the epsilon-amino group of lysine residue in the mycobactin core.</text>
</comment>
<dbReference type="Proteomes" id="UP000654947">
    <property type="component" value="Unassembled WGS sequence"/>
</dbReference>
<sequence>MSGTTNDTTVLTREDPLLGRFTVRPLEPESDLPMLHRWLTDPKSEFWLLTEASQEEVARQFRATVASEHEWAYIGEWEGEPRFLAELYDPAHSELKDVYTVRPGDTGMHFLVAPTDTPVPGFTRSVITTVMELAFADPGTDRVVVEPDVRNRPVHVLNTAMGFHVERTVSLGEKEAHLGFCSRDQFAAATAAGTTTGGDRR</sequence>
<dbReference type="Pfam" id="PF13523">
    <property type="entry name" value="Acetyltransf_8"/>
    <property type="match status" value="1"/>
</dbReference>
<dbReference type="SMART" id="SM01006">
    <property type="entry name" value="AlcB"/>
    <property type="match status" value="1"/>
</dbReference>
<comment type="caution">
    <text evidence="6">The sequence shown here is derived from an EMBL/GenBank/DDBJ whole genome shotgun (WGS) entry which is preliminary data.</text>
</comment>
<organism evidence="6 7">
    <name type="scientific">Nocardiopsis kunsanensis</name>
    <dbReference type="NCBI Taxonomy" id="141693"/>
    <lineage>
        <taxon>Bacteria</taxon>
        <taxon>Bacillati</taxon>
        <taxon>Actinomycetota</taxon>
        <taxon>Actinomycetes</taxon>
        <taxon>Streptosporangiales</taxon>
        <taxon>Nocardiopsidaceae</taxon>
        <taxon>Nocardiopsis</taxon>
    </lineage>
</organism>
<dbReference type="SUPFAM" id="SSF55729">
    <property type="entry name" value="Acyl-CoA N-acyltransferases (Nat)"/>
    <property type="match status" value="1"/>
</dbReference>
<evidence type="ECO:0000313" key="7">
    <source>
        <dbReference type="Proteomes" id="UP000654947"/>
    </source>
</evidence>
<feature type="domain" description="Acyltransferase MbtK/IucB-like conserved" evidence="5">
    <location>
        <begin position="24"/>
        <end position="71"/>
    </location>
</feature>
<evidence type="ECO:0000256" key="1">
    <source>
        <dbReference type="ARBA" id="ARBA00003818"/>
    </source>
</evidence>
<dbReference type="PANTHER" id="PTHR31438">
    <property type="entry name" value="LYSINE N-ACYLTRANSFERASE C17G9.06C-RELATED"/>
    <property type="match status" value="1"/>
</dbReference>
<dbReference type="EMBL" id="BMXL01000028">
    <property type="protein sequence ID" value="GHD33863.1"/>
    <property type="molecule type" value="Genomic_DNA"/>
</dbReference>
<keyword evidence="7" id="KW-1185">Reference proteome</keyword>
<dbReference type="InterPro" id="IPR016181">
    <property type="entry name" value="Acyl_CoA_acyltransferase"/>
</dbReference>
<dbReference type="RefSeq" id="WP_017576525.1">
    <property type="nucleotide sequence ID" value="NZ_BMXL01000028.1"/>
</dbReference>
<dbReference type="GO" id="GO:0019290">
    <property type="term" value="P:siderophore biosynthetic process"/>
    <property type="evidence" value="ECO:0007669"/>
    <property type="project" value="InterPro"/>
</dbReference>
<dbReference type="Gene3D" id="3.40.630.30">
    <property type="match status" value="1"/>
</dbReference>
<proteinExistence type="predicted"/>
<evidence type="ECO:0000259" key="5">
    <source>
        <dbReference type="SMART" id="SM01006"/>
    </source>
</evidence>
<dbReference type="GO" id="GO:0016410">
    <property type="term" value="F:N-acyltransferase activity"/>
    <property type="evidence" value="ECO:0007669"/>
    <property type="project" value="TreeGrafter"/>
</dbReference>
<evidence type="ECO:0000256" key="4">
    <source>
        <dbReference type="ARBA" id="ARBA00031122"/>
    </source>
</evidence>
<dbReference type="PANTHER" id="PTHR31438:SF1">
    <property type="entry name" value="LYSINE N-ACYLTRANSFERASE C17G9.06C-RELATED"/>
    <property type="match status" value="1"/>
</dbReference>
<accession>A0A918XIL9</accession>